<feature type="region of interest" description="Disordered" evidence="1">
    <location>
        <begin position="26"/>
        <end position="54"/>
    </location>
</feature>
<dbReference type="GO" id="GO:0015074">
    <property type="term" value="P:DNA integration"/>
    <property type="evidence" value="ECO:0007669"/>
    <property type="project" value="InterPro"/>
</dbReference>
<sequence length="723" mass="81477">MDNQTDLITVIRAMQQSIEKLQAAIENPPPQSELLRPSGTSETPKQTSHNQHVTQMAQEFDDEWQNSRSRRHEDNYYEAHSTRNTYANTGGNRAECYSNAPIIIGRPFSDEINLFPTLLNFKMPPCESYDGTWDPMEHLACFTSGMNLHLVPDQIMCWDFPVTLKGAAHVWFQCLAPRSITCWAQLAEAFRSNFLTSRVQRKNSSALALFRITQGRKESLKSYYTRFNSEKLLIDHLDPGVTFAAMARGVRPGTPLTRADRLSSSSRKAYARQVNLTQGPAKQTKASTSLEFDNANLDGVSLPHDDALIITLRIDAFQIKCILVDTGSSVDIIFKDAFNQMGISDNRIKPISSPLYGFTGASAPVKGIAPLTVVVGAEPRQAEVHEGICGQHLGGHALAHKVLRQGYYWPTMQQDVMSYTKKCDACQRFSSIPRQAPSPLSTLSSPIPFAMWGMDILGLFPLATAQRKFVIVSIDYFTKWVEAEALASITERKCEDFFWRAVVCCFGIPRVLIIDNGKQFDNPIFQTFYINLSIEQQFTSVTHPQTNGQTEVTNRTLLQGIKKKLDGAKGLWVYELHKILWAYNTTTRTSIGETPLSLLFGTEALIPFEIGLPSLHLTTYDPVQNEEALRANLDLLDERHEQAVMCLATYQWVRPRIFRVGDLVFRRIETSAPRHAIGKQVPNWDGPYKMVKLGGPGAYHLKDMDRKTIPHTWNATNLRLYYA</sequence>
<comment type="caution">
    <text evidence="3">The sequence shown here is derived from an EMBL/GenBank/DDBJ whole genome shotgun (WGS) entry which is preliminary data.</text>
</comment>
<reference evidence="3" key="1">
    <citation type="submission" date="2022-12" db="EMBL/GenBank/DDBJ databases">
        <title>Draft genome assemblies for two species of Escallonia (Escalloniales).</title>
        <authorList>
            <person name="Chanderbali A."/>
            <person name="Dervinis C."/>
            <person name="Anghel I."/>
            <person name="Soltis D."/>
            <person name="Soltis P."/>
            <person name="Zapata F."/>
        </authorList>
    </citation>
    <scope>NUCLEOTIDE SEQUENCE</scope>
    <source>
        <strain evidence="3">UCBG64.0493</strain>
        <tissue evidence="3">Leaf</tissue>
    </source>
</reference>
<accession>A0AA88VP75</accession>
<dbReference type="InterPro" id="IPR041588">
    <property type="entry name" value="Integrase_H2C2"/>
</dbReference>
<evidence type="ECO:0000256" key="1">
    <source>
        <dbReference type="SAM" id="MobiDB-lite"/>
    </source>
</evidence>
<dbReference type="InterPro" id="IPR036397">
    <property type="entry name" value="RNaseH_sf"/>
</dbReference>
<dbReference type="InterPro" id="IPR050951">
    <property type="entry name" value="Retrovirus_Pol_polyprotein"/>
</dbReference>
<feature type="compositionally biased region" description="Polar residues" evidence="1">
    <location>
        <begin position="38"/>
        <end position="54"/>
    </location>
</feature>
<evidence type="ECO:0000259" key="2">
    <source>
        <dbReference type="PROSITE" id="PS50994"/>
    </source>
</evidence>
<organism evidence="3 4">
    <name type="scientific">Escallonia herrerae</name>
    <dbReference type="NCBI Taxonomy" id="1293975"/>
    <lineage>
        <taxon>Eukaryota</taxon>
        <taxon>Viridiplantae</taxon>
        <taxon>Streptophyta</taxon>
        <taxon>Embryophyta</taxon>
        <taxon>Tracheophyta</taxon>
        <taxon>Spermatophyta</taxon>
        <taxon>Magnoliopsida</taxon>
        <taxon>eudicotyledons</taxon>
        <taxon>Gunneridae</taxon>
        <taxon>Pentapetalae</taxon>
        <taxon>asterids</taxon>
        <taxon>campanulids</taxon>
        <taxon>Escalloniales</taxon>
        <taxon>Escalloniaceae</taxon>
        <taxon>Escallonia</taxon>
    </lineage>
</organism>
<dbReference type="Gene3D" id="1.10.340.70">
    <property type="match status" value="1"/>
</dbReference>
<gene>
    <name evidence="3" type="ORF">RJ639_011741</name>
</gene>
<dbReference type="CDD" id="cd00303">
    <property type="entry name" value="retropepsin_like"/>
    <property type="match status" value="1"/>
</dbReference>
<dbReference type="Pfam" id="PF00665">
    <property type="entry name" value="rve"/>
    <property type="match status" value="1"/>
</dbReference>
<dbReference type="InterPro" id="IPR012337">
    <property type="entry name" value="RNaseH-like_sf"/>
</dbReference>
<feature type="region of interest" description="Disordered" evidence="1">
    <location>
        <begin position="59"/>
        <end position="78"/>
    </location>
</feature>
<dbReference type="InterPro" id="IPR005162">
    <property type="entry name" value="Retrotrans_gag_dom"/>
</dbReference>
<proteinExistence type="predicted"/>
<dbReference type="Gene3D" id="3.30.420.10">
    <property type="entry name" value="Ribonuclease H-like superfamily/Ribonuclease H"/>
    <property type="match status" value="1"/>
</dbReference>
<dbReference type="GO" id="GO:0003676">
    <property type="term" value="F:nucleic acid binding"/>
    <property type="evidence" value="ECO:0007669"/>
    <property type="project" value="InterPro"/>
</dbReference>
<dbReference type="PANTHER" id="PTHR37984">
    <property type="entry name" value="PROTEIN CBG26694"/>
    <property type="match status" value="1"/>
</dbReference>
<name>A0AA88VP75_9ASTE</name>
<dbReference type="AlphaFoldDB" id="A0AA88VP75"/>
<dbReference type="Pfam" id="PF03732">
    <property type="entry name" value="Retrotrans_gag"/>
    <property type="match status" value="1"/>
</dbReference>
<dbReference type="SUPFAM" id="SSF53098">
    <property type="entry name" value="Ribonuclease H-like"/>
    <property type="match status" value="1"/>
</dbReference>
<dbReference type="Pfam" id="PF17921">
    <property type="entry name" value="Integrase_H2C2"/>
    <property type="match status" value="1"/>
</dbReference>
<dbReference type="EMBL" id="JAVXUP010001471">
    <property type="protein sequence ID" value="KAK3011208.1"/>
    <property type="molecule type" value="Genomic_DNA"/>
</dbReference>
<keyword evidence="4" id="KW-1185">Reference proteome</keyword>
<dbReference type="PANTHER" id="PTHR37984:SF5">
    <property type="entry name" value="PROTEIN NYNRIN-LIKE"/>
    <property type="match status" value="1"/>
</dbReference>
<feature type="domain" description="Integrase catalytic" evidence="2">
    <location>
        <begin position="444"/>
        <end position="603"/>
    </location>
</feature>
<evidence type="ECO:0000313" key="3">
    <source>
        <dbReference type="EMBL" id="KAK3011208.1"/>
    </source>
</evidence>
<dbReference type="PROSITE" id="PS50994">
    <property type="entry name" value="INTEGRASE"/>
    <property type="match status" value="1"/>
</dbReference>
<dbReference type="Proteomes" id="UP001188597">
    <property type="component" value="Unassembled WGS sequence"/>
</dbReference>
<dbReference type="InterPro" id="IPR001584">
    <property type="entry name" value="Integrase_cat-core"/>
</dbReference>
<protein>
    <recommendedName>
        <fullName evidence="2">Integrase catalytic domain-containing protein</fullName>
    </recommendedName>
</protein>
<evidence type="ECO:0000313" key="4">
    <source>
        <dbReference type="Proteomes" id="UP001188597"/>
    </source>
</evidence>